<comment type="caution">
    <text evidence="3">The sequence shown here is derived from an EMBL/GenBank/DDBJ whole genome shotgun (WGS) entry which is preliminary data.</text>
</comment>
<dbReference type="PANTHER" id="PTHR46401">
    <property type="entry name" value="GLYCOSYLTRANSFERASE WBBK-RELATED"/>
    <property type="match status" value="1"/>
</dbReference>
<dbReference type="PANTHER" id="PTHR46401:SF2">
    <property type="entry name" value="GLYCOSYLTRANSFERASE WBBK-RELATED"/>
    <property type="match status" value="1"/>
</dbReference>
<reference evidence="3 4" key="1">
    <citation type="submission" date="2024-09" db="EMBL/GenBank/DDBJ databases">
        <authorList>
            <person name="Sun Q."/>
            <person name="Mori K."/>
        </authorList>
    </citation>
    <scope>NUCLEOTIDE SEQUENCE [LARGE SCALE GENOMIC DNA]</scope>
    <source>
        <strain evidence="3 4">CECT 8300</strain>
    </source>
</reference>
<organism evidence="3 4">
    <name type="scientific">Algibacter miyuki</name>
    <dbReference type="NCBI Taxonomy" id="1306933"/>
    <lineage>
        <taxon>Bacteria</taxon>
        <taxon>Pseudomonadati</taxon>
        <taxon>Bacteroidota</taxon>
        <taxon>Flavobacteriia</taxon>
        <taxon>Flavobacteriales</taxon>
        <taxon>Flavobacteriaceae</taxon>
        <taxon>Algibacter</taxon>
    </lineage>
</organism>
<proteinExistence type="predicted"/>
<evidence type="ECO:0000259" key="2">
    <source>
        <dbReference type="Pfam" id="PF00534"/>
    </source>
</evidence>
<dbReference type="SUPFAM" id="SSF53756">
    <property type="entry name" value="UDP-Glycosyltransferase/glycogen phosphorylase"/>
    <property type="match status" value="1"/>
</dbReference>
<keyword evidence="3" id="KW-0328">Glycosyltransferase</keyword>
<dbReference type="RefSeq" id="WP_290270155.1">
    <property type="nucleotide sequence ID" value="NZ_JAUFQP010000010.1"/>
</dbReference>
<name>A0ABV5H3J0_9FLAO</name>
<keyword evidence="1 3" id="KW-0808">Transferase</keyword>
<evidence type="ECO:0000313" key="3">
    <source>
        <dbReference type="EMBL" id="MFB9106321.1"/>
    </source>
</evidence>
<keyword evidence="4" id="KW-1185">Reference proteome</keyword>
<accession>A0ABV5H3J0</accession>
<dbReference type="Pfam" id="PF00534">
    <property type="entry name" value="Glycos_transf_1"/>
    <property type="match status" value="1"/>
</dbReference>
<dbReference type="GO" id="GO:0016757">
    <property type="term" value="F:glycosyltransferase activity"/>
    <property type="evidence" value="ECO:0007669"/>
    <property type="project" value="UniProtKB-KW"/>
</dbReference>
<evidence type="ECO:0000256" key="1">
    <source>
        <dbReference type="ARBA" id="ARBA00022679"/>
    </source>
</evidence>
<dbReference type="CDD" id="cd03801">
    <property type="entry name" value="GT4_PimA-like"/>
    <property type="match status" value="1"/>
</dbReference>
<evidence type="ECO:0000313" key="4">
    <source>
        <dbReference type="Proteomes" id="UP001589590"/>
    </source>
</evidence>
<protein>
    <submittedName>
        <fullName evidence="3">Glycosyltransferase family 4 protein</fullName>
        <ecNumber evidence="3">2.4.-.-</ecNumber>
    </submittedName>
</protein>
<sequence>MQKKINIILPFPTKRPNGGPKIMYIYANFLAAKGYDIQIYHSLNTSHKRYTKPYFIRAILHKIRKTERPNWFELDPIVRSCNIKNVSDQFIRDADYILSTWWATALEVHELNESKGKKINFIQDYENGLGYDNLLFKSYQLKKTTNIAISSFVYDIIAPLSHKKPYLILNAINESKFYLKKDIEDRKPSILMMFSKGKRKGSIYGIEALVYIKEKYPDVTITFFSTRKRPKNLHKDIIFLHKPKNLIDIYNSHSIFLTPSIKEGFGLPACEALACGCSLIATDLEGHKDFAFNNETALTVAPKNPNDIVEKIEILLNNDDLRKDLAKKGNKFLLSNLSWKKNMEQLEDILNEI</sequence>
<dbReference type="EMBL" id="JBHMFA010000017">
    <property type="protein sequence ID" value="MFB9106321.1"/>
    <property type="molecule type" value="Genomic_DNA"/>
</dbReference>
<dbReference type="Proteomes" id="UP001589590">
    <property type="component" value="Unassembled WGS sequence"/>
</dbReference>
<feature type="domain" description="Glycosyl transferase family 1" evidence="2">
    <location>
        <begin position="182"/>
        <end position="331"/>
    </location>
</feature>
<dbReference type="Gene3D" id="3.40.50.2000">
    <property type="entry name" value="Glycogen Phosphorylase B"/>
    <property type="match status" value="1"/>
</dbReference>
<dbReference type="Gene3D" id="3.40.50.11090">
    <property type="match status" value="1"/>
</dbReference>
<gene>
    <name evidence="3" type="ORF">ACFFU1_15555</name>
</gene>
<dbReference type="InterPro" id="IPR001296">
    <property type="entry name" value="Glyco_trans_1"/>
</dbReference>
<dbReference type="EC" id="2.4.-.-" evidence="3"/>